<dbReference type="PROSITE" id="PS00198">
    <property type="entry name" value="4FE4S_FER_1"/>
    <property type="match status" value="1"/>
</dbReference>
<keyword evidence="4" id="KW-0677">Repeat</keyword>
<feature type="domain" description="4Fe-4S ferredoxin-type" evidence="7">
    <location>
        <begin position="56"/>
        <end position="83"/>
    </location>
</feature>
<gene>
    <name evidence="8" type="ORF">J2Z34_000744</name>
</gene>
<evidence type="ECO:0000256" key="3">
    <source>
        <dbReference type="ARBA" id="ARBA00022723"/>
    </source>
</evidence>
<dbReference type="NCBIfam" id="TIGR02179">
    <property type="entry name" value="PorD_KorD"/>
    <property type="match status" value="1"/>
</dbReference>
<dbReference type="PROSITE" id="PS51379">
    <property type="entry name" value="4FE4S_FER_2"/>
    <property type="match status" value="2"/>
</dbReference>
<evidence type="ECO:0000256" key="2">
    <source>
        <dbReference type="ARBA" id="ARBA00022485"/>
    </source>
</evidence>
<dbReference type="InterPro" id="IPR011898">
    <property type="entry name" value="PorD_KorD"/>
</dbReference>
<dbReference type="InterPro" id="IPR017900">
    <property type="entry name" value="4Fe4S_Fe_S_CS"/>
</dbReference>
<evidence type="ECO:0000256" key="5">
    <source>
        <dbReference type="ARBA" id="ARBA00023004"/>
    </source>
</evidence>
<evidence type="ECO:0000313" key="9">
    <source>
        <dbReference type="Proteomes" id="UP001519271"/>
    </source>
</evidence>
<evidence type="ECO:0000256" key="4">
    <source>
        <dbReference type="ARBA" id="ARBA00022737"/>
    </source>
</evidence>
<reference evidence="8 9" key="1">
    <citation type="submission" date="2021-03" db="EMBL/GenBank/DDBJ databases">
        <title>Genomic Encyclopedia of Type Strains, Phase IV (KMG-IV): sequencing the most valuable type-strain genomes for metagenomic binning, comparative biology and taxonomic classification.</title>
        <authorList>
            <person name="Goeker M."/>
        </authorList>
    </citation>
    <scope>NUCLEOTIDE SEQUENCE [LARGE SCALE GENOMIC DNA]</scope>
    <source>
        <strain evidence="8 9">DSM 6139</strain>
    </source>
</reference>
<evidence type="ECO:0000256" key="1">
    <source>
        <dbReference type="ARBA" id="ARBA00001966"/>
    </source>
</evidence>
<dbReference type="InterPro" id="IPR017896">
    <property type="entry name" value="4Fe4S_Fe-S-bd"/>
</dbReference>
<dbReference type="Pfam" id="PF14697">
    <property type="entry name" value="Fer4_21"/>
    <property type="match status" value="1"/>
</dbReference>
<dbReference type="RefSeq" id="WP_209458512.1">
    <property type="nucleotide sequence ID" value="NZ_JAGGKC010000004.1"/>
</dbReference>
<name>A0ABS4G188_9CLOT</name>
<accession>A0ABS4G188</accession>
<dbReference type="SUPFAM" id="SSF54862">
    <property type="entry name" value="4Fe-4S ferredoxins"/>
    <property type="match status" value="1"/>
</dbReference>
<evidence type="ECO:0000313" key="8">
    <source>
        <dbReference type="EMBL" id="MBP1918272.1"/>
    </source>
</evidence>
<organism evidence="8 9">
    <name type="scientific">Youngiibacter multivorans</name>
    <dbReference type="NCBI Taxonomy" id="937251"/>
    <lineage>
        <taxon>Bacteria</taxon>
        <taxon>Bacillati</taxon>
        <taxon>Bacillota</taxon>
        <taxon>Clostridia</taxon>
        <taxon>Eubacteriales</taxon>
        <taxon>Clostridiaceae</taxon>
        <taxon>Youngiibacter</taxon>
    </lineage>
</organism>
<protein>
    <submittedName>
        <fullName evidence="8">2-oxoacid:acceptor oxidoreductase delta subunit (Pyruvate/2-ketoisovalerate family)</fullName>
    </submittedName>
</protein>
<dbReference type="Proteomes" id="UP001519271">
    <property type="component" value="Unassembled WGS sequence"/>
</dbReference>
<keyword evidence="9" id="KW-1185">Reference proteome</keyword>
<dbReference type="PANTHER" id="PTHR43724:SF1">
    <property type="entry name" value="PYRUVATE SYNTHASE SUBUNIT PORD"/>
    <property type="match status" value="1"/>
</dbReference>
<evidence type="ECO:0000256" key="6">
    <source>
        <dbReference type="ARBA" id="ARBA00023014"/>
    </source>
</evidence>
<keyword evidence="3" id="KW-0479">Metal-binding</keyword>
<sequence length="86" mass="9667">MTKTEFICAIGKELNIINTGDWKVYPPVIQQDKCKKCGICLMYCPTKSVKIIDGKFFIKLDYCKGCGVCVHECPAKAIEFVKGEQL</sequence>
<keyword evidence="5" id="KW-0408">Iron</keyword>
<keyword evidence="6" id="KW-0411">Iron-sulfur</keyword>
<comment type="cofactor">
    <cofactor evidence="1">
        <name>[4Fe-4S] cluster</name>
        <dbReference type="ChEBI" id="CHEBI:49883"/>
    </cofactor>
</comment>
<feature type="domain" description="4Fe-4S ferredoxin-type" evidence="7">
    <location>
        <begin position="25"/>
        <end position="54"/>
    </location>
</feature>
<dbReference type="PANTHER" id="PTHR43724">
    <property type="entry name" value="PYRUVATE SYNTHASE SUBUNIT PORD"/>
    <property type="match status" value="1"/>
</dbReference>
<keyword evidence="2" id="KW-0004">4Fe-4S</keyword>
<proteinExistence type="predicted"/>
<comment type="caution">
    <text evidence="8">The sequence shown here is derived from an EMBL/GenBank/DDBJ whole genome shotgun (WGS) entry which is preliminary data.</text>
</comment>
<evidence type="ECO:0000259" key="7">
    <source>
        <dbReference type="PROSITE" id="PS51379"/>
    </source>
</evidence>
<dbReference type="Gene3D" id="3.30.70.20">
    <property type="match status" value="1"/>
</dbReference>
<dbReference type="EMBL" id="JAGGKC010000004">
    <property type="protein sequence ID" value="MBP1918272.1"/>
    <property type="molecule type" value="Genomic_DNA"/>
</dbReference>